<dbReference type="InterPro" id="IPR024217">
    <property type="entry name" value="DUF3813"/>
</dbReference>
<gene>
    <name evidence="1" type="ORF">AC625_05695</name>
</gene>
<comment type="caution">
    <text evidence="1">The sequence shown here is derived from an EMBL/GenBank/DDBJ whole genome shotgun (WGS) entry which is preliminary data.</text>
</comment>
<dbReference type="EMBL" id="LFZW01000001">
    <property type="protein sequence ID" value="KMY49068.1"/>
    <property type="molecule type" value="Genomic_DNA"/>
</dbReference>
<dbReference type="AlphaFoldDB" id="A0A0K9GR10"/>
<dbReference type="STRING" id="1679170.AC625_05695"/>
<evidence type="ECO:0008006" key="3">
    <source>
        <dbReference type="Google" id="ProtNLM"/>
    </source>
</evidence>
<keyword evidence="2" id="KW-1185">Reference proteome</keyword>
<proteinExistence type="predicted"/>
<dbReference type="PATRIC" id="fig|1679170.3.peg.1218"/>
<name>A0A0K9GR10_9BACI</name>
<reference evidence="2" key="1">
    <citation type="submission" date="2015-07" db="EMBL/GenBank/DDBJ databases">
        <title>Genome sequencing project for genomic taxonomy and phylogenomics of Bacillus-like bacteria.</title>
        <authorList>
            <person name="Liu B."/>
            <person name="Wang J."/>
            <person name="Zhu Y."/>
            <person name="Liu G."/>
            <person name="Chen Q."/>
            <person name="Chen Z."/>
            <person name="Lan J."/>
            <person name="Che J."/>
            <person name="Ge C."/>
            <person name="Shi H."/>
            <person name="Pan Z."/>
            <person name="Liu X."/>
        </authorList>
    </citation>
    <scope>NUCLEOTIDE SEQUENCE [LARGE SCALE GENOMIC DNA]</scope>
    <source>
        <strain evidence="2">FJAT-27997</strain>
    </source>
</reference>
<dbReference type="Proteomes" id="UP000037146">
    <property type="component" value="Unassembled WGS sequence"/>
</dbReference>
<evidence type="ECO:0000313" key="1">
    <source>
        <dbReference type="EMBL" id="KMY49068.1"/>
    </source>
</evidence>
<accession>A0A0K9GR10</accession>
<protein>
    <recommendedName>
        <fullName evidence="3">DUF3813 domain-containing protein</fullName>
    </recommendedName>
</protein>
<organism evidence="1 2">
    <name type="scientific">Peribacillus loiseleuriae</name>
    <dbReference type="NCBI Taxonomy" id="1679170"/>
    <lineage>
        <taxon>Bacteria</taxon>
        <taxon>Bacillati</taxon>
        <taxon>Bacillota</taxon>
        <taxon>Bacilli</taxon>
        <taxon>Bacillales</taxon>
        <taxon>Bacillaceae</taxon>
        <taxon>Peribacillus</taxon>
    </lineage>
</organism>
<sequence length="59" mass="6756">MANKLFQQARKFVEEAVSEDHDQEQTMEIAKNALSSAYANSTEAEQVQLRELQNKLESK</sequence>
<dbReference type="Pfam" id="PF12758">
    <property type="entry name" value="DUF3813"/>
    <property type="match status" value="1"/>
</dbReference>
<dbReference type="RefSeq" id="WP_049680400.1">
    <property type="nucleotide sequence ID" value="NZ_JBIVOD010000002.1"/>
</dbReference>
<dbReference type="OrthoDB" id="2692217at2"/>
<evidence type="ECO:0000313" key="2">
    <source>
        <dbReference type="Proteomes" id="UP000037146"/>
    </source>
</evidence>